<evidence type="ECO:0000313" key="2">
    <source>
        <dbReference type="EMBL" id="SDC08656.1"/>
    </source>
</evidence>
<gene>
    <name evidence="2" type="ORF">SAMN05421749_103117</name>
</gene>
<evidence type="ECO:0008006" key="4">
    <source>
        <dbReference type="Google" id="ProtNLM"/>
    </source>
</evidence>
<evidence type="ECO:0000256" key="1">
    <source>
        <dbReference type="SAM" id="Phobius"/>
    </source>
</evidence>
<dbReference type="AlphaFoldDB" id="A0A1G6ISD6"/>
<keyword evidence="1" id="KW-0472">Membrane</keyword>
<sequence length="151" mass="17349">MDQKNSYRVSLATLAYVGSFGLFFFSLNLISAFYAGQYAPVLCLAFFDLIAVFFLLCSGTYFVDEHVIEQHCFIGKYQIHWQDIDRIELGGQGSYVFYAGAQRFILLPSIYWSGKDKNAFEQFINQKIQASHLTVESSLIADLMWHKNTRI</sequence>
<name>A0A1G6ISD6_9GAMM</name>
<proteinExistence type="predicted"/>
<organism evidence="2 3">
    <name type="scientific">Acinetobacter marinus</name>
    <dbReference type="NCBI Taxonomy" id="281375"/>
    <lineage>
        <taxon>Bacteria</taxon>
        <taxon>Pseudomonadati</taxon>
        <taxon>Pseudomonadota</taxon>
        <taxon>Gammaproteobacteria</taxon>
        <taxon>Moraxellales</taxon>
        <taxon>Moraxellaceae</taxon>
        <taxon>Acinetobacter</taxon>
    </lineage>
</organism>
<dbReference type="RefSeq" id="WP_092617767.1">
    <property type="nucleotide sequence ID" value="NZ_FMYK01000003.1"/>
</dbReference>
<dbReference type="Proteomes" id="UP000242317">
    <property type="component" value="Unassembled WGS sequence"/>
</dbReference>
<dbReference type="EMBL" id="FMYK01000003">
    <property type="protein sequence ID" value="SDC08656.1"/>
    <property type="molecule type" value="Genomic_DNA"/>
</dbReference>
<dbReference type="OrthoDB" id="9961598at2"/>
<accession>A0A1G6ISD6</accession>
<keyword evidence="3" id="KW-1185">Reference proteome</keyword>
<evidence type="ECO:0000313" key="3">
    <source>
        <dbReference type="Proteomes" id="UP000242317"/>
    </source>
</evidence>
<protein>
    <recommendedName>
        <fullName evidence="4">YcxB-like protein</fullName>
    </recommendedName>
</protein>
<reference evidence="3" key="1">
    <citation type="submission" date="2016-09" db="EMBL/GenBank/DDBJ databases">
        <authorList>
            <person name="Varghese N."/>
            <person name="Submissions S."/>
        </authorList>
    </citation>
    <scope>NUCLEOTIDE SEQUENCE [LARGE SCALE GENOMIC DNA]</scope>
    <source>
        <strain evidence="3">ANC 3699</strain>
    </source>
</reference>
<keyword evidence="1" id="KW-1133">Transmembrane helix</keyword>
<feature type="transmembrane region" description="Helical" evidence="1">
    <location>
        <begin position="12"/>
        <end position="33"/>
    </location>
</feature>
<keyword evidence="1" id="KW-0812">Transmembrane</keyword>
<feature type="transmembrane region" description="Helical" evidence="1">
    <location>
        <begin position="39"/>
        <end position="63"/>
    </location>
</feature>